<keyword evidence="2" id="KW-1185">Reference proteome</keyword>
<dbReference type="Proteomes" id="UP001177260">
    <property type="component" value="Unassembled WGS sequence"/>
</dbReference>
<evidence type="ECO:0000313" key="1">
    <source>
        <dbReference type="EMBL" id="KAK1142164.1"/>
    </source>
</evidence>
<protein>
    <submittedName>
        <fullName evidence="1">Uncharacterized protein</fullName>
    </submittedName>
</protein>
<dbReference type="EMBL" id="JAOPJF010000053">
    <property type="protein sequence ID" value="KAK1142164.1"/>
    <property type="molecule type" value="Genomic_DNA"/>
</dbReference>
<sequence length="210" mass="21260">MASRSPTVVTPLPKSSVAPETPLVKEPATAPQPVPFPPPQTFDIIPPLHGLLLRLLPSETNPGGVANGVGPSEDPTGAGGPSAASSTPAGAAQSQQQSQSGPGNDGALPSVSSGAPVSAAAAAEIAALGSNAPPPLDIKSLPTEVSSIKIRVQKAQAVVEGLPDVDRSVVDQEAEIEELEDRIARLKSVIADFGKRAAPQHSRKPKNKAP</sequence>
<name>A0ACC3AWW7_9EURO</name>
<comment type="caution">
    <text evidence="1">The sequence shown here is derived from an EMBL/GenBank/DDBJ whole genome shotgun (WGS) entry which is preliminary data.</text>
</comment>
<proteinExistence type="predicted"/>
<evidence type="ECO:0000313" key="2">
    <source>
        <dbReference type="Proteomes" id="UP001177260"/>
    </source>
</evidence>
<organism evidence="1 2">
    <name type="scientific">Aspergillus melleus</name>
    <dbReference type="NCBI Taxonomy" id="138277"/>
    <lineage>
        <taxon>Eukaryota</taxon>
        <taxon>Fungi</taxon>
        <taxon>Dikarya</taxon>
        <taxon>Ascomycota</taxon>
        <taxon>Pezizomycotina</taxon>
        <taxon>Eurotiomycetes</taxon>
        <taxon>Eurotiomycetidae</taxon>
        <taxon>Eurotiales</taxon>
        <taxon>Aspergillaceae</taxon>
        <taxon>Aspergillus</taxon>
        <taxon>Aspergillus subgen. Circumdati</taxon>
    </lineage>
</organism>
<gene>
    <name evidence="1" type="ORF">N8T08_008090</name>
</gene>
<reference evidence="1 2" key="1">
    <citation type="journal article" date="2023" name="ACS Omega">
        <title>Identification of the Neoaspergillic Acid Biosynthesis Gene Cluster by Establishing an In Vitro CRISPR-Ribonucleoprotein Genetic System in Aspergillus melleus.</title>
        <authorList>
            <person name="Yuan B."/>
            <person name="Grau M.F."/>
            <person name="Murata R.M."/>
            <person name="Torok T."/>
            <person name="Venkateswaran K."/>
            <person name="Stajich J.E."/>
            <person name="Wang C.C.C."/>
        </authorList>
    </citation>
    <scope>NUCLEOTIDE SEQUENCE [LARGE SCALE GENOMIC DNA]</scope>
    <source>
        <strain evidence="1 2">IMV 1140</strain>
    </source>
</reference>
<accession>A0ACC3AWW7</accession>